<dbReference type="SUPFAM" id="SSF53474">
    <property type="entry name" value="alpha/beta-Hydrolases"/>
    <property type="match status" value="1"/>
</dbReference>
<dbReference type="Proteomes" id="UP000694843">
    <property type="component" value="Unplaced"/>
</dbReference>
<dbReference type="RefSeq" id="XP_018018889.1">
    <property type="nucleotide sequence ID" value="XM_018163400.2"/>
</dbReference>
<evidence type="ECO:0000313" key="3">
    <source>
        <dbReference type="RefSeq" id="XP_018018889.1"/>
    </source>
</evidence>
<organism evidence="2 3">
    <name type="scientific">Hyalella azteca</name>
    <name type="common">Amphipod</name>
    <dbReference type="NCBI Taxonomy" id="294128"/>
    <lineage>
        <taxon>Eukaryota</taxon>
        <taxon>Metazoa</taxon>
        <taxon>Ecdysozoa</taxon>
        <taxon>Arthropoda</taxon>
        <taxon>Crustacea</taxon>
        <taxon>Multicrustacea</taxon>
        <taxon>Malacostraca</taxon>
        <taxon>Eumalacostraca</taxon>
        <taxon>Peracarida</taxon>
        <taxon>Amphipoda</taxon>
        <taxon>Senticaudata</taxon>
        <taxon>Talitrida</taxon>
        <taxon>Talitroidea</taxon>
        <taxon>Hyalellidae</taxon>
        <taxon>Hyalella</taxon>
    </lineage>
</organism>
<dbReference type="InterPro" id="IPR019149">
    <property type="entry name" value="ABHD18"/>
</dbReference>
<feature type="compositionally biased region" description="Polar residues" evidence="1">
    <location>
        <begin position="350"/>
        <end position="361"/>
    </location>
</feature>
<feature type="compositionally biased region" description="Polar residues" evidence="1">
    <location>
        <begin position="618"/>
        <end position="631"/>
    </location>
</feature>
<dbReference type="PANTHER" id="PTHR13617:SF14">
    <property type="entry name" value="PROTEIN ABHD18"/>
    <property type="match status" value="1"/>
</dbReference>
<feature type="region of interest" description="Disordered" evidence="1">
    <location>
        <begin position="530"/>
        <end position="571"/>
    </location>
</feature>
<dbReference type="InterPro" id="IPR029058">
    <property type="entry name" value="AB_hydrolase_fold"/>
</dbReference>
<feature type="region of interest" description="Disordered" evidence="1">
    <location>
        <begin position="288"/>
        <end position="361"/>
    </location>
</feature>
<name>A0A8B7NYJ9_HYAAZ</name>
<gene>
    <name evidence="3" type="primary">LOC108675392</name>
</gene>
<dbReference type="GeneID" id="108675392"/>
<dbReference type="KEGG" id="hazt:108675392"/>
<dbReference type="AlphaFoldDB" id="A0A8B7NYJ9"/>
<dbReference type="OrthoDB" id="9987145at2759"/>
<feature type="region of interest" description="Disordered" evidence="1">
    <location>
        <begin position="613"/>
        <end position="633"/>
    </location>
</feature>
<reference evidence="3" key="1">
    <citation type="submission" date="2025-08" db="UniProtKB">
        <authorList>
            <consortium name="RefSeq"/>
        </authorList>
    </citation>
    <scope>IDENTIFICATION</scope>
    <source>
        <tissue evidence="3">Whole organism</tissue>
    </source>
</reference>
<evidence type="ECO:0000313" key="2">
    <source>
        <dbReference type="Proteomes" id="UP000694843"/>
    </source>
</evidence>
<feature type="compositionally biased region" description="Basic and acidic residues" evidence="1">
    <location>
        <begin position="336"/>
        <end position="346"/>
    </location>
</feature>
<keyword evidence="2" id="KW-1185">Reference proteome</keyword>
<accession>A0A8B7NYJ9</accession>
<evidence type="ECO:0000256" key="1">
    <source>
        <dbReference type="SAM" id="MobiDB-lite"/>
    </source>
</evidence>
<feature type="compositionally biased region" description="Gly residues" evidence="1">
    <location>
        <begin position="555"/>
        <end position="567"/>
    </location>
</feature>
<sequence length="821" mass="89437">MARSKVDQVYRRLLLTKFFVKGWGKPENLHRIFTFRKKMADKNLCYSLVDPLTPVTISKKQIRRSYVLYEGHFMSPFDLHLPGLLPEASRKAHFQMILPHKWAKDDYRPVCIQLAGTGDHGFWKRRTWMAKPLVRDYGIGSILLENPFYGLRKPPEQRRSSLLNVSDLFVMGGCLIFESMVLLHWCLRQRLGPVGLTGISMGGHMASLACCSWPRPIPLVPCLSWTTASGVFTQGVMSGAINWELLKDQYFSNEAFRDELFNLIHSPEGHFSIYHEVGQKFARLYPDIDEANNGDDTHTTQAHDTPAHTTQAHTTQAHTTQAPSPELLRVSSSSDPAEKNSHESHKCAPITSSSPNATLDCSSNTARKTVQDSAGYASFQADGITQVGFTESLKQHDDLNFLSASSCGFSSSNNVNSSNNGNTVEDFLNSQNKTSNVDEYLYANSSHTLSECSRSHVAHTHSKSSGYSHLDAQSNDLNSLNVVSPAKCTNLTEELCTYNSTTSERVMDSCGGSGSSVMVPLVGPLASRLGATKPDSIPTAPSSSGVGLGAAASGAGSGAGPGAGSGTGSVDRVASSGSSRVFVSSKQSAEKFTRTLLTSLNPLSIIGINGSNTSSITDAQPSSDVTSPTASKSEHPKYRLDVLLGRYLKESTQKIFSSSSSLFSRDPAAGKPVGDKEDPHLGFTPVGIRPATSPHRNLVSFKPYFTVKDPLTWEAVQFMRGIMDECTHVANFGHPSDPELIIIIQAIRDAYEPSDTMTPLDAVWPGAELRTVDAGHIEAFVLHQQLFREAIQDAFVRAYERHGLTEDWTQGGAPCIAPDEL</sequence>
<protein>
    <submittedName>
        <fullName evidence="3">Protein ABHD18</fullName>
    </submittedName>
</protein>
<feature type="compositionally biased region" description="Low complexity" evidence="1">
    <location>
        <begin position="540"/>
        <end position="554"/>
    </location>
</feature>
<dbReference type="Pfam" id="PF09752">
    <property type="entry name" value="ABHD18"/>
    <property type="match status" value="2"/>
</dbReference>
<feature type="compositionally biased region" description="Low complexity" evidence="1">
    <location>
        <begin position="299"/>
        <end position="323"/>
    </location>
</feature>
<proteinExistence type="predicted"/>
<dbReference type="PANTHER" id="PTHR13617">
    <property type="entry name" value="PROTEIN ABHD18"/>
    <property type="match status" value="1"/>
</dbReference>